<keyword evidence="1" id="KW-0732">Signal</keyword>
<evidence type="ECO:0000313" key="2">
    <source>
        <dbReference type="EMBL" id="MBL4917853.1"/>
    </source>
</evidence>
<gene>
    <name evidence="2" type="ORF">JL811_11535</name>
</gene>
<evidence type="ECO:0000256" key="1">
    <source>
        <dbReference type="SAM" id="SignalP"/>
    </source>
</evidence>
<dbReference type="Proteomes" id="UP000648908">
    <property type="component" value="Unassembled WGS sequence"/>
</dbReference>
<name>A0A8K0Y174_9RHOB</name>
<dbReference type="EMBL" id="JAESVN010000004">
    <property type="protein sequence ID" value="MBL4917853.1"/>
    <property type="molecule type" value="Genomic_DNA"/>
</dbReference>
<accession>A0A8K0Y174</accession>
<feature type="chain" id="PRO_5035479240" evidence="1">
    <location>
        <begin position="24"/>
        <end position="193"/>
    </location>
</feature>
<dbReference type="RefSeq" id="WP_202688768.1">
    <property type="nucleotide sequence ID" value="NZ_JAESVN010000004.1"/>
</dbReference>
<organism evidence="2 3">
    <name type="scientific">Szabonella alba</name>
    <dbReference type="NCBI Taxonomy" id="2804194"/>
    <lineage>
        <taxon>Bacteria</taxon>
        <taxon>Pseudomonadati</taxon>
        <taxon>Pseudomonadota</taxon>
        <taxon>Alphaproteobacteria</taxon>
        <taxon>Rhodobacterales</taxon>
        <taxon>Paracoccaceae</taxon>
        <taxon>Szabonella</taxon>
    </lineage>
</organism>
<reference evidence="2" key="1">
    <citation type="submission" date="2021-01" db="EMBL/GenBank/DDBJ databases">
        <title>Tabrizicola alba sp. nov. a motile alkaliphilic bacterium isolated from a soda lake.</title>
        <authorList>
            <person name="Szuroczki S."/>
            <person name="Abbaszade G."/>
            <person name="Schumann P."/>
            <person name="Toth E."/>
        </authorList>
    </citation>
    <scope>NUCLEOTIDE SEQUENCE</scope>
    <source>
        <strain evidence="2">DMG-N-6</strain>
    </source>
</reference>
<keyword evidence="3" id="KW-1185">Reference proteome</keyword>
<proteinExistence type="predicted"/>
<sequence>MRNGIFGAIGAAALMAGAGAALAQPLDSRTAKAQLFGVRGVTVEMLPVQGVSAEDAGLLRQVAESYAYHAAVAIAPDEELLKSEATMLVANQHSTEAASKVALDRCNAARKGGRACEIVALVRPAKWESRAFTLSVEATAALDKDYGRRGTRAMAISPATGAWALGQGDNAQRVAINACAAKGGNDCTIAVAD</sequence>
<feature type="signal peptide" evidence="1">
    <location>
        <begin position="1"/>
        <end position="23"/>
    </location>
</feature>
<evidence type="ECO:0000313" key="3">
    <source>
        <dbReference type="Proteomes" id="UP000648908"/>
    </source>
</evidence>
<dbReference type="AlphaFoldDB" id="A0A8K0Y174"/>
<comment type="caution">
    <text evidence="2">The sequence shown here is derived from an EMBL/GenBank/DDBJ whole genome shotgun (WGS) entry which is preliminary data.</text>
</comment>
<protein>
    <submittedName>
        <fullName evidence="2">5-aminolevulic acid synthase</fullName>
    </submittedName>
</protein>